<dbReference type="PROSITE" id="PS50097">
    <property type="entry name" value="BTB"/>
    <property type="match status" value="1"/>
</dbReference>
<evidence type="ECO:0000256" key="12">
    <source>
        <dbReference type="SAM" id="MobiDB-lite"/>
    </source>
</evidence>
<evidence type="ECO:0000256" key="5">
    <source>
        <dbReference type="ARBA" id="ARBA00022771"/>
    </source>
</evidence>
<keyword evidence="7" id="KW-0805">Transcription regulation</keyword>
<keyword evidence="6" id="KW-0862">Zinc</keyword>
<dbReference type="InterPro" id="IPR011333">
    <property type="entry name" value="SKP1/BTB/POZ_sf"/>
</dbReference>
<feature type="domain" description="C2H2-type" evidence="14">
    <location>
        <begin position="371"/>
        <end position="401"/>
    </location>
</feature>
<feature type="domain" description="BTB" evidence="13">
    <location>
        <begin position="26"/>
        <end position="87"/>
    </location>
</feature>
<dbReference type="InterPro" id="IPR013087">
    <property type="entry name" value="Znf_C2H2_type"/>
</dbReference>
<dbReference type="SMART" id="SM00355">
    <property type="entry name" value="ZnF_C2H2"/>
    <property type="match status" value="7"/>
</dbReference>
<dbReference type="GO" id="GO:0003690">
    <property type="term" value="F:double-stranded DNA binding"/>
    <property type="evidence" value="ECO:0007669"/>
    <property type="project" value="UniProtKB-ARBA"/>
</dbReference>
<feature type="compositionally biased region" description="Acidic residues" evidence="12">
    <location>
        <begin position="165"/>
        <end position="178"/>
    </location>
</feature>
<keyword evidence="16" id="KW-1185">Reference proteome</keyword>
<evidence type="ECO:0000313" key="16">
    <source>
        <dbReference type="Proteomes" id="UP000265080"/>
    </source>
</evidence>
<dbReference type="FunFam" id="3.30.160.60:FF:000912">
    <property type="entry name" value="Zinc finger protein 660"/>
    <property type="match status" value="1"/>
</dbReference>
<reference evidence="15 16" key="1">
    <citation type="submission" date="2018-03" db="EMBL/GenBank/DDBJ databases">
        <title>Finding Nemo's genes: A chromosome-scale reference assembly of the genome of the orange clownfish Amphiprion percula.</title>
        <authorList>
            <person name="Lehmann R."/>
        </authorList>
    </citation>
    <scope>NUCLEOTIDE SEQUENCE</scope>
</reference>
<dbReference type="PANTHER" id="PTHR16515">
    <property type="entry name" value="PR DOMAIN ZINC FINGER PROTEIN"/>
    <property type="match status" value="1"/>
</dbReference>
<evidence type="ECO:0000256" key="8">
    <source>
        <dbReference type="ARBA" id="ARBA00023125"/>
    </source>
</evidence>
<dbReference type="PROSITE" id="PS50157">
    <property type="entry name" value="ZINC_FINGER_C2H2_2"/>
    <property type="match status" value="7"/>
</dbReference>
<evidence type="ECO:0000256" key="7">
    <source>
        <dbReference type="ARBA" id="ARBA00023015"/>
    </source>
</evidence>
<dbReference type="FunFam" id="3.30.160.60:FF:001370">
    <property type="entry name" value="Zinc finger protein"/>
    <property type="match status" value="1"/>
</dbReference>
<dbReference type="FunFam" id="3.30.160.60:FF:001498">
    <property type="entry name" value="Zinc finger protein 404"/>
    <property type="match status" value="1"/>
</dbReference>
<dbReference type="GO" id="GO:0008270">
    <property type="term" value="F:zinc ion binding"/>
    <property type="evidence" value="ECO:0007669"/>
    <property type="project" value="UniProtKB-KW"/>
</dbReference>
<feature type="compositionally biased region" description="Basic and acidic residues" evidence="12">
    <location>
        <begin position="141"/>
        <end position="150"/>
    </location>
</feature>
<evidence type="ECO:0000256" key="1">
    <source>
        <dbReference type="ARBA" id="ARBA00004123"/>
    </source>
</evidence>
<dbReference type="FunFam" id="3.30.160.60:FF:000478">
    <property type="entry name" value="Zinc finger protein 133"/>
    <property type="match status" value="1"/>
</dbReference>
<dbReference type="Gene3D" id="3.30.710.10">
    <property type="entry name" value="Potassium Channel Kv1.1, Chain A"/>
    <property type="match status" value="1"/>
</dbReference>
<evidence type="ECO:0000256" key="2">
    <source>
        <dbReference type="ARBA" id="ARBA00006991"/>
    </source>
</evidence>
<evidence type="ECO:0000259" key="14">
    <source>
        <dbReference type="PROSITE" id="PS50157"/>
    </source>
</evidence>
<dbReference type="GO" id="GO:0045596">
    <property type="term" value="P:negative regulation of cell differentiation"/>
    <property type="evidence" value="ECO:0007669"/>
    <property type="project" value="UniProtKB-ARBA"/>
</dbReference>
<dbReference type="InterPro" id="IPR000210">
    <property type="entry name" value="BTB/POZ_dom"/>
</dbReference>
<feature type="domain" description="C2H2-type" evidence="14">
    <location>
        <begin position="215"/>
        <end position="242"/>
    </location>
</feature>
<keyword evidence="8" id="KW-0238">DNA-binding</keyword>
<dbReference type="GO" id="GO:0010468">
    <property type="term" value="P:regulation of gene expression"/>
    <property type="evidence" value="ECO:0007669"/>
    <property type="project" value="TreeGrafter"/>
</dbReference>
<evidence type="ECO:0000313" key="15">
    <source>
        <dbReference type="Ensembl" id="ENSAPEP00000006585.1"/>
    </source>
</evidence>
<dbReference type="PROSITE" id="PS00028">
    <property type="entry name" value="ZINC_FINGER_C2H2_1"/>
    <property type="match status" value="7"/>
</dbReference>
<keyword evidence="9" id="KW-0804">Transcription</keyword>
<dbReference type="InterPro" id="IPR050331">
    <property type="entry name" value="Zinc_finger"/>
</dbReference>
<keyword evidence="5 11" id="KW-0863">Zinc-finger</keyword>
<feature type="compositionally biased region" description="Basic residues" evidence="12">
    <location>
        <begin position="151"/>
        <end position="161"/>
    </location>
</feature>
<name>A0A3P8S3H1_AMPPE</name>
<evidence type="ECO:0000256" key="3">
    <source>
        <dbReference type="ARBA" id="ARBA00022723"/>
    </source>
</evidence>
<protein>
    <recommendedName>
        <fullName evidence="17">Myoneurin</fullName>
    </recommendedName>
</protein>
<proteinExistence type="inferred from homology"/>
<accession>A0A3P8S3H1</accession>
<keyword evidence="4" id="KW-0677">Repeat</keyword>
<feature type="domain" description="C2H2-type" evidence="14">
    <location>
        <begin position="300"/>
        <end position="327"/>
    </location>
</feature>
<feature type="domain" description="C2H2-type" evidence="14">
    <location>
        <begin position="328"/>
        <end position="355"/>
    </location>
</feature>
<keyword evidence="3" id="KW-0479">Metal-binding</keyword>
<comment type="similarity">
    <text evidence="2">Belongs to the krueppel C2H2-type zinc-finger protein family.</text>
</comment>
<dbReference type="InterPro" id="IPR036236">
    <property type="entry name" value="Znf_C2H2_sf"/>
</dbReference>
<feature type="domain" description="C2H2-type" evidence="14">
    <location>
        <begin position="272"/>
        <end position="299"/>
    </location>
</feature>
<dbReference type="Ensembl" id="ENSAPET00000006756.1">
    <property type="protein sequence ID" value="ENSAPEP00000006585.1"/>
    <property type="gene ID" value="ENSAPEG00000004692.1"/>
</dbReference>
<keyword evidence="10" id="KW-0539">Nucleus</keyword>
<evidence type="ECO:0000256" key="11">
    <source>
        <dbReference type="PROSITE-ProRule" id="PRU00042"/>
    </source>
</evidence>
<evidence type="ECO:0000259" key="13">
    <source>
        <dbReference type="PROSITE" id="PS50097"/>
    </source>
</evidence>
<evidence type="ECO:0008006" key="17">
    <source>
        <dbReference type="Google" id="ProtNLM"/>
    </source>
</evidence>
<feature type="domain" description="C2H2-type" evidence="14">
    <location>
        <begin position="187"/>
        <end position="214"/>
    </location>
</feature>
<dbReference type="Proteomes" id="UP000265080">
    <property type="component" value="Chromosome 22"/>
</dbReference>
<feature type="region of interest" description="Disordered" evidence="12">
    <location>
        <begin position="94"/>
        <end position="178"/>
    </location>
</feature>
<evidence type="ECO:0000256" key="10">
    <source>
        <dbReference type="ARBA" id="ARBA00023242"/>
    </source>
</evidence>
<dbReference type="AlphaFoldDB" id="A0A3P8S3H1"/>
<dbReference type="Pfam" id="PF00651">
    <property type="entry name" value="BTB"/>
    <property type="match status" value="1"/>
</dbReference>
<evidence type="ECO:0000256" key="6">
    <source>
        <dbReference type="ARBA" id="ARBA00022833"/>
    </source>
</evidence>
<evidence type="ECO:0000256" key="9">
    <source>
        <dbReference type="ARBA" id="ARBA00023163"/>
    </source>
</evidence>
<reference evidence="15" key="3">
    <citation type="submission" date="2025-09" db="UniProtKB">
        <authorList>
            <consortium name="Ensembl"/>
        </authorList>
    </citation>
    <scope>IDENTIFICATION</scope>
</reference>
<dbReference type="GeneTree" id="ENSGT00940000167146"/>
<dbReference type="Pfam" id="PF00096">
    <property type="entry name" value="zf-C2H2"/>
    <property type="match status" value="7"/>
</dbReference>
<dbReference type="SUPFAM" id="SSF57667">
    <property type="entry name" value="beta-beta-alpha zinc fingers"/>
    <property type="match status" value="5"/>
</dbReference>
<reference evidence="15" key="2">
    <citation type="submission" date="2025-08" db="UniProtKB">
        <authorList>
            <consortium name="Ensembl"/>
        </authorList>
    </citation>
    <scope>IDENTIFICATION</scope>
</reference>
<sequence>IQYESSKPHLLLLQRLHQQREMDFLCDITIMVRDVEFRAHRNILAAFSDYFSSQAESGDEVTTLDPEKASMWAVLTSVYGGLFCLFPSHLSSPKGEGKSEDLSVDESDTSVKDFGDDNSADWSPSQDDESPLKKPRLSFGEGRRGRDRGKGRGRGRGRGRRKNEEEEGGDNEEEEGEVGEEMGELSLFCAECNKQFKDVSSLRRHEKIHKGLKPFSCIFCSKTFRQATQLKTHLRIHTGEKPFSCTQCDKCFAQKCQLVAHRRMYHGEEKPYTCDRCGFKFATSSNYKIHLRLHSGEKPYVCDVCGQAFAQSSTLTYHKRRHTGEKPYQCDLCGMSFSVSSSLIAHARKHTGEARRYLVFLCVFVSGETPYKCSQPSCDAKFVTSSELKKHMRRLHPGEFLKTLKFVLFYRTELNTNNRQDKKMPRAHRGGSYDMRDFYYFYTIFSENTDFKYIKIQTKSIYTFTTCLVYRAILYIDSSYCLPRFICFFKYIYIVVILI</sequence>
<dbReference type="GO" id="GO:0005634">
    <property type="term" value="C:nucleus"/>
    <property type="evidence" value="ECO:0007669"/>
    <property type="project" value="UniProtKB-SubCell"/>
</dbReference>
<dbReference type="SUPFAM" id="SSF54695">
    <property type="entry name" value="POZ domain"/>
    <property type="match status" value="1"/>
</dbReference>
<feature type="domain" description="C2H2-type" evidence="14">
    <location>
        <begin position="243"/>
        <end position="271"/>
    </location>
</feature>
<dbReference type="FunFam" id="3.30.160.60:FF:000710">
    <property type="entry name" value="Zinc finger protein 768"/>
    <property type="match status" value="1"/>
</dbReference>
<organism evidence="15 16">
    <name type="scientific">Amphiprion percula</name>
    <name type="common">Orange clownfish</name>
    <name type="synonym">Lutjanus percula</name>
    <dbReference type="NCBI Taxonomy" id="161767"/>
    <lineage>
        <taxon>Eukaryota</taxon>
        <taxon>Metazoa</taxon>
        <taxon>Chordata</taxon>
        <taxon>Craniata</taxon>
        <taxon>Vertebrata</taxon>
        <taxon>Euteleostomi</taxon>
        <taxon>Actinopterygii</taxon>
        <taxon>Neopterygii</taxon>
        <taxon>Teleostei</taxon>
        <taxon>Neoteleostei</taxon>
        <taxon>Acanthomorphata</taxon>
        <taxon>Ovalentaria</taxon>
        <taxon>Pomacentridae</taxon>
        <taxon>Amphiprion</taxon>
    </lineage>
</organism>
<dbReference type="Gene3D" id="3.30.160.60">
    <property type="entry name" value="Classic Zinc Finger"/>
    <property type="match status" value="7"/>
</dbReference>
<evidence type="ECO:0000256" key="4">
    <source>
        <dbReference type="ARBA" id="ARBA00022737"/>
    </source>
</evidence>
<dbReference type="PANTHER" id="PTHR16515:SF58">
    <property type="entry name" value="ZINC FINGER PROTEIN 22"/>
    <property type="match status" value="1"/>
</dbReference>
<comment type="subcellular location">
    <subcellularLocation>
        <location evidence="1">Nucleus</location>
    </subcellularLocation>
</comment>